<comment type="caution">
    <text evidence="1">The sequence shown here is derived from an EMBL/GenBank/DDBJ whole genome shotgun (WGS) entry which is preliminary data.</text>
</comment>
<accession>A0ACB8GDB6</accession>
<dbReference type="EMBL" id="CM037614">
    <property type="protein sequence ID" value="KAH8017765.1"/>
    <property type="molecule type" value="Genomic_DNA"/>
</dbReference>
<name>A0ACB8GDB6_9SAUR</name>
<proteinExistence type="predicted"/>
<sequence length="99" mass="11220">MLCHLDPVPDCAQSCAKCPEGRMCPFTGHQEGACLSPAARFLKLSRYFFDIPTPFLLCRQQVVHQMRVEDSGDASHCQLLIQEQGQQFRVTVRIVNLQK</sequence>
<organism evidence="1 2">
    <name type="scientific">Sphaerodactylus townsendi</name>
    <dbReference type="NCBI Taxonomy" id="933632"/>
    <lineage>
        <taxon>Eukaryota</taxon>
        <taxon>Metazoa</taxon>
        <taxon>Chordata</taxon>
        <taxon>Craniata</taxon>
        <taxon>Vertebrata</taxon>
        <taxon>Euteleostomi</taxon>
        <taxon>Lepidosauria</taxon>
        <taxon>Squamata</taxon>
        <taxon>Bifurcata</taxon>
        <taxon>Gekkota</taxon>
        <taxon>Sphaerodactylidae</taxon>
        <taxon>Sphaerodactylus</taxon>
    </lineage>
</organism>
<dbReference type="Proteomes" id="UP000827872">
    <property type="component" value="Linkage Group LG01"/>
</dbReference>
<evidence type="ECO:0000313" key="1">
    <source>
        <dbReference type="EMBL" id="KAH8017765.1"/>
    </source>
</evidence>
<reference evidence="1" key="1">
    <citation type="submission" date="2021-08" db="EMBL/GenBank/DDBJ databases">
        <title>The first chromosome-level gecko genome reveals the dynamic sex chromosomes of Neotropical dwarf geckos (Sphaerodactylidae: Sphaerodactylus).</title>
        <authorList>
            <person name="Pinto B.J."/>
            <person name="Keating S.E."/>
            <person name="Gamble T."/>
        </authorList>
    </citation>
    <scope>NUCLEOTIDE SEQUENCE</scope>
    <source>
        <strain evidence="1">TG3544</strain>
    </source>
</reference>
<keyword evidence="2" id="KW-1185">Reference proteome</keyword>
<evidence type="ECO:0000313" key="2">
    <source>
        <dbReference type="Proteomes" id="UP000827872"/>
    </source>
</evidence>
<gene>
    <name evidence="1" type="ORF">K3G42_032435</name>
</gene>
<protein>
    <submittedName>
        <fullName evidence="1">Uncharacterized protein</fullName>
    </submittedName>
</protein>